<accession>A0ACC1XQW3</accession>
<reference evidence="1 2" key="1">
    <citation type="journal article" date="2023" name="Science">
        <title>Complex scaffold remodeling in plant triterpene biosynthesis.</title>
        <authorList>
            <person name="De La Pena R."/>
            <person name="Hodgson H."/>
            <person name="Liu J.C."/>
            <person name="Stephenson M.J."/>
            <person name="Martin A.C."/>
            <person name="Owen C."/>
            <person name="Harkess A."/>
            <person name="Leebens-Mack J."/>
            <person name="Jimenez L.E."/>
            <person name="Osbourn A."/>
            <person name="Sattely E.S."/>
        </authorList>
    </citation>
    <scope>NUCLEOTIDE SEQUENCE [LARGE SCALE GENOMIC DNA]</scope>
    <source>
        <strain evidence="2">cv. JPN11</strain>
        <tissue evidence="1">Leaf</tissue>
    </source>
</reference>
<protein>
    <submittedName>
        <fullName evidence="1">Acyl-activating enzyme 17</fullName>
    </submittedName>
</protein>
<comment type="caution">
    <text evidence="1">The sequence shown here is derived from an EMBL/GenBank/DDBJ whole genome shotgun (WGS) entry which is preliminary data.</text>
</comment>
<organism evidence="1 2">
    <name type="scientific">Melia azedarach</name>
    <name type="common">Chinaberry tree</name>
    <dbReference type="NCBI Taxonomy" id="155640"/>
    <lineage>
        <taxon>Eukaryota</taxon>
        <taxon>Viridiplantae</taxon>
        <taxon>Streptophyta</taxon>
        <taxon>Embryophyta</taxon>
        <taxon>Tracheophyta</taxon>
        <taxon>Spermatophyta</taxon>
        <taxon>Magnoliopsida</taxon>
        <taxon>eudicotyledons</taxon>
        <taxon>Gunneridae</taxon>
        <taxon>Pentapetalae</taxon>
        <taxon>rosids</taxon>
        <taxon>malvids</taxon>
        <taxon>Sapindales</taxon>
        <taxon>Meliaceae</taxon>
        <taxon>Melia</taxon>
    </lineage>
</organism>
<sequence>MGTYNYRTLDCITSDDIEALGIPTKATEQLHEKLREIVSKFGAATPATWQNISAEILTPDLPFSFHQMLYYGCYKDFGPDPPAWIPQPEAAKLTNVGQLLERCGKEFLGSSYKDPISSFSDFQEFSVSNPEVYWKTVLDEMSVSFSVPPQCILRENPDGENRLSNPGGQWLPGAYVNPVENCLSLNSNRSLDDIAIRWRDEGDDNLPVKSMTLMELRAEVWLVAHALNALALERGSAIAIDMPMNVNSVVIYLAIVLAGYIIVSIADSFAPLEISTRLRISEAKAIFTQDLIIRGEKSIPLYSRVIDAQAPMAIVIPARGPSLSMKLRDGDISWHDFLESVRNFREDDFAAVEQPVEAFTNILFSSGTTGEPKAIPWTISTPFKAAADAWCHLDIRKGDVVAWPTNLGWMMGPWLVYASLLNGASMALYNGSPLGSGFAKFVQDAKVTMLGVIPSIVRTWKITNCVAGYDWSAIRCFASTGEASNVDEYLWLMGRALYKPVIEYCGGTEIGGGFVTGSLLQAQSLAAFSTPAMGCKLFILGNDGCPIPQNVPGMGELALGPLMFGASSTLLNANHYDVYFGGMPSWNGQILRRHGDVFERTPRGYYRAHGRADDTMNLGGIKVSSVEIERICNAVDSNVLETAAIGVPPPDGGPERLIIAVVFKDPENTPTDLSQLRMSFNSAVQKKLNPLFRVYDVVPLPSLPRTATNKVMRRVLRKQLAQLDQNSKL</sequence>
<dbReference type="Proteomes" id="UP001164539">
    <property type="component" value="Chromosome 8"/>
</dbReference>
<evidence type="ECO:0000313" key="2">
    <source>
        <dbReference type="Proteomes" id="UP001164539"/>
    </source>
</evidence>
<evidence type="ECO:0000313" key="1">
    <source>
        <dbReference type="EMBL" id="KAJ4713303.1"/>
    </source>
</evidence>
<gene>
    <name evidence="1" type="ORF">OWV82_015415</name>
</gene>
<proteinExistence type="predicted"/>
<keyword evidence="2" id="KW-1185">Reference proteome</keyword>
<name>A0ACC1XQW3_MELAZ</name>
<dbReference type="EMBL" id="CM051401">
    <property type="protein sequence ID" value="KAJ4713303.1"/>
    <property type="molecule type" value="Genomic_DNA"/>
</dbReference>